<keyword evidence="3" id="KW-1185">Reference proteome</keyword>
<reference evidence="2 3" key="1">
    <citation type="submission" date="2019-07" db="EMBL/GenBank/DDBJ databases">
        <title>Whole genome shotgun sequence of Methylobacterium haplocladii NBRC 107714.</title>
        <authorList>
            <person name="Hosoyama A."/>
            <person name="Uohara A."/>
            <person name="Ohji S."/>
            <person name="Ichikawa N."/>
        </authorList>
    </citation>
    <scope>NUCLEOTIDE SEQUENCE [LARGE SCALE GENOMIC DNA]</scope>
    <source>
        <strain evidence="2 3">NBRC 107714</strain>
    </source>
</reference>
<comment type="caution">
    <text evidence="2">The sequence shown here is derived from an EMBL/GenBank/DDBJ whole genome shotgun (WGS) entry which is preliminary data.</text>
</comment>
<proteinExistence type="predicted"/>
<dbReference type="RefSeq" id="WP_147080096.1">
    <property type="nucleotide sequence ID" value="NZ_BJZT01000032.1"/>
</dbReference>
<feature type="region of interest" description="Disordered" evidence="1">
    <location>
        <begin position="88"/>
        <end position="110"/>
    </location>
</feature>
<dbReference type="EMBL" id="BJZT01000032">
    <property type="protein sequence ID" value="GEP00642.1"/>
    <property type="molecule type" value="Genomic_DNA"/>
</dbReference>
<sequence length="145" mass="15595">MARTFSSIGAFVGFMRGRVATLPAAQRRGLEQASEVVLDEAKRLPGTYQPGWPALQSETVARKATGDSPLLETGAMRDAYARTVVSDHEAAVGSDDPKATWQELGTSRGIPPRPVLKTAAVRKEGEVHRILGEAVFRHLSGATNR</sequence>
<evidence type="ECO:0000313" key="2">
    <source>
        <dbReference type="EMBL" id="GEP00642.1"/>
    </source>
</evidence>
<name>A0A512ISF0_9HYPH</name>
<evidence type="ECO:0000256" key="1">
    <source>
        <dbReference type="SAM" id="MobiDB-lite"/>
    </source>
</evidence>
<dbReference type="Proteomes" id="UP000321258">
    <property type="component" value="Unassembled WGS sequence"/>
</dbReference>
<feature type="compositionally biased region" description="Basic and acidic residues" evidence="1">
    <location>
        <begin position="88"/>
        <end position="98"/>
    </location>
</feature>
<gene>
    <name evidence="2" type="ORF">MHA02_30290</name>
</gene>
<dbReference type="OrthoDB" id="278515at2"/>
<organism evidence="2 3">
    <name type="scientific">Methylobacterium haplocladii</name>
    <dbReference type="NCBI Taxonomy" id="1176176"/>
    <lineage>
        <taxon>Bacteria</taxon>
        <taxon>Pseudomonadati</taxon>
        <taxon>Pseudomonadota</taxon>
        <taxon>Alphaproteobacteria</taxon>
        <taxon>Hyphomicrobiales</taxon>
        <taxon>Methylobacteriaceae</taxon>
        <taxon>Methylobacterium</taxon>
    </lineage>
</organism>
<evidence type="ECO:0000313" key="3">
    <source>
        <dbReference type="Proteomes" id="UP000321258"/>
    </source>
</evidence>
<dbReference type="AlphaFoldDB" id="A0A512ISF0"/>
<accession>A0A512ISF0</accession>
<protein>
    <submittedName>
        <fullName evidence="2">Uncharacterized protein</fullName>
    </submittedName>
</protein>